<dbReference type="GO" id="GO:0008171">
    <property type="term" value="F:O-methyltransferase activity"/>
    <property type="evidence" value="ECO:0007669"/>
    <property type="project" value="InterPro"/>
</dbReference>
<organism evidence="9 10">
    <name type="scientific">Papaver atlanticum</name>
    <dbReference type="NCBI Taxonomy" id="357466"/>
    <lineage>
        <taxon>Eukaryota</taxon>
        <taxon>Viridiplantae</taxon>
        <taxon>Streptophyta</taxon>
        <taxon>Embryophyta</taxon>
        <taxon>Tracheophyta</taxon>
        <taxon>Spermatophyta</taxon>
        <taxon>Magnoliopsida</taxon>
        <taxon>Ranunculales</taxon>
        <taxon>Papaveraceae</taxon>
        <taxon>Papaveroideae</taxon>
        <taxon>Papaver</taxon>
    </lineage>
</organism>
<dbReference type="SUPFAM" id="SSF53335">
    <property type="entry name" value="S-adenosyl-L-methionine-dependent methyltransferases"/>
    <property type="match status" value="1"/>
</dbReference>
<feature type="domain" description="O-methyltransferase C-terminal" evidence="7">
    <location>
        <begin position="132"/>
        <end position="338"/>
    </location>
</feature>
<keyword evidence="3" id="KW-0808">Transferase</keyword>
<keyword evidence="4" id="KW-0949">S-adenosyl-L-methionine</keyword>
<dbReference type="EMBL" id="JAJJMB010016923">
    <property type="protein sequence ID" value="KAI3843555.1"/>
    <property type="molecule type" value="Genomic_DNA"/>
</dbReference>
<dbReference type="PROSITE" id="PS51683">
    <property type="entry name" value="SAM_OMT_II"/>
    <property type="match status" value="1"/>
</dbReference>
<feature type="active site" description="Proton acceptor" evidence="6">
    <location>
        <position position="262"/>
    </location>
</feature>
<dbReference type="InterPro" id="IPR001077">
    <property type="entry name" value="COMT_C"/>
</dbReference>
<dbReference type="GO" id="GO:0009820">
    <property type="term" value="P:alkaloid metabolic process"/>
    <property type="evidence" value="ECO:0007669"/>
    <property type="project" value="UniProtKB-KW"/>
</dbReference>
<evidence type="ECO:0000259" key="7">
    <source>
        <dbReference type="Pfam" id="PF00891"/>
    </source>
</evidence>
<evidence type="ECO:0000256" key="1">
    <source>
        <dbReference type="ARBA" id="ARBA00022589"/>
    </source>
</evidence>
<dbReference type="SUPFAM" id="SSF46785">
    <property type="entry name" value="Winged helix' DNA-binding domain"/>
    <property type="match status" value="1"/>
</dbReference>
<dbReference type="PANTHER" id="PTHR11746">
    <property type="entry name" value="O-METHYLTRANSFERASE"/>
    <property type="match status" value="1"/>
</dbReference>
<dbReference type="Gene3D" id="1.10.10.10">
    <property type="entry name" value="Winged helix-like DNA-binding domain superfamily/Winged helix DNA-binding domain"/>
    <property type="match status" value="1"/>
</dbReference>
<proteinExistence type="inferred from homology"/>
<dbReference type="Pfam" id="PF08100">
    <property type="entry name" value="Dimerisation"/>
    <property type="match status" value="1"/>
</dbReference>
<keyword evidence="2" id="KW-0489">Methyltransferase</keyword>
<dbReference type="GO" id="GO:0046983">
    <property type="term" value="F:protein dimerization activity"/>
    <property type="evidence" value="ECO:0007669"/>
    <property type="project" value="InterPro"/>
</dbReference>
<feature type="domain" description="O-methyltransferase dimerisation" evidence="8">
    <location>
        <begin position="18"/>
        <end position="110"/>
    </location>
</feature>
<dbReference type="InterPro" id="IPR012967">
    <property type="entry name" value="COMT_dimerisation"/>
</dbReference>
<dbReference type="InterPro" id="IPR016461">
    <property type="entry name" value="COMT-like"/>
</dbReference>
<dbReference type="InterPro" id="IPR036390">
    <property type="entry name" value="WH_DNA-bd_sf"/>
</dbReference>
<dbReference type="Pfam" id="PF00891">
    <property type="entry name" value="Methyltransf_2"/>
    <property type="match status" value="1"/>
</dbReference>
<dbReference type="PIRSF" id="PIRSF005739">
    <property type="entry name" value="O-mtase"/>
    <property type="match status" value="1"/>
</dbReference>
<evidence type="ECO:0008006" key="11">
    <source>
        <dbReference type="Google" id="ProtNLM"/>
    </source>
</evidence>
<sequence length="358" mass="40211">MDHTHEEEKRLKGQIEMWEHIYAFVDSMTLKCAVELGIPDIINSHGRPITVSEIINNFPTTTSSSSSPNIDYLTRVMRLLVRKRIFSLHIDEKSNQIYYDLTPSSRWLLRDSQFNLSPLLLAQLDPWLLKPWQYMGKCVKEGGLPFEKAHGVEIWDCALANPQFNHLFNDAMRCTAEIIINAVLVKYKDGFNGIESLVDVGGGTGIMISEIVKANPHIRGINFDLPHAVATAPEQQGVEHVGGDMFVHIPEADAVITKWILHDWGDEDCVKILKNCHKAIAKKKNGKVIIVDCVLRPDGDGSFDNTAFAFDLVMIAHTSGGKERTEVQWKTLLNNAGFPRFNIIPIPAFPSIIEAFPE</sequence>
<dbReference type="GO" id="GO:0032259">
    <property type="term" value="P:methylation"/>
    <property type="evidence" value="ECO:0007669"/>
    <property type="project" value="UniProtKB-KW"/>
</dbReference>
<dbReference type="InterPro" id="IPR029063">
    <property type="entry name" value="SAM-dependent_MTases_sf"/>
</dbReference>
<keyword evidence="10" id="KW-1185">Reference proteome</keyword>
<protein>
    <recommendedName>
        <fullName evidence="11">O-methyltransferase</fullName>
    </recommendedName>
</protein>
<dbReference type="CDD" id="cd02440">
    <property type="entry name" value="AdoMet_MTases"/>
    <property type="match status" value="1"/>
</dbReference>
<dbReference type="Gene3D" id="3.40.50.150">
    <property type="entry name" value="Vaccinia Virus protein VP39"/>
    <property type="match status" value="1"/>
</dbReference>
<keyword evidence="1" id="KW-0017">Alkaloid metabolism</keyword>
<evidence type="ECO:0000313" key="10">
    <source>
        <dbReference type="Proteomes" id="UP001202328"/>
    </source>
</evidence>
<dbReference type="FunFam" id="3.40.50.150:FF:000294">
    <property type="entry name" value="O-methyltransferase family protein"/>
    <property type="match status" value="1"/>
</dbReference>
<evidence type="ECO:0000259" key="8">
    <source>
        <dbReference type="Pfam" id="PF08100"/>
    </source>
</evidence>
<dbReference type="AlphaFoldDB" id="A0AAD4RYC2"/>
<dbReference type="InterPro" id="IPR036388">
    <property type="entry name" value="WH-like_DNA-bd_sf"/>
</dbReference>
<reference evidence="9" key="1">
    <citation type="submission" date="2022-04" db="EMBL/GenBank/DDBJ databases">
        <title>A functionally conserved STORR gene fusion in Papaver species that diverged 16.8 million years ago.</title>
        <authorList>
            <person name="Catania T."/>
        </authorList>
    </citation>
    <scope>NUCLEOTIDE SEQUENCE</scope>
    <source>
        <strain evidence="9">S-188037</strain>
    </source>
</reference>
<evidence type="ECO:0000256" key="2">
    <source>
        <dbReference type="ARBA" id="ARBA00022603"/>
    </source>
</evidence>
<accession>A0AAD4RYC2</accession>
<comment type="caution">
    <text evidence="9">The sequence shown here is derived from an EMBL/GenBank/DDBJ whole genome shotgun (WGS) entry which is preliminary data.</text>
</comment>
<name>A0AAD4RYC2_9MAGN</name>
<gene>
    <name evidence="9" type="ORF">MKW98_011958</name>
</gene>
<evidence type="ECO:0000256" key="4">
    <source>
        <dbReference type="ARBA" id="ARBA00022691"/>
    </source>
</evidence>
<evidence type="ECO:0000256" key="3">
    <source>
        <dbReference type="ARBA" id="ARBA00022679"/>
    </source>
</evidence>
<dbReference type="Proteomes" id="UP001202328">
    <property type="component" value="Unassembled WGS sequence"/>
</dbReference>
<comment type="similarity">
    <text evidence="5">Belongs to the class I-like SAM-binding methyltransferase superfamily. Cation-independent O-methyltransferase family.</text>
</comment>
<evidence type="ECO:0000256" key="5">
    <source>
        <dbReference type="ARBA" id="ARBA00038277"/>
    </source>
</evidence>
<evidence type="ECO:0000256" key="6">
    <source>
        <dbReference type="PIRSR" id="PIRSR005739-1"/>
    </source>
</evidence>
<evidence type="ECO:0000313" key="9">
    <source>
        <dbReference type="EMBL" id="KAI3843555.1"/>
    </source>
</evidence>